<dbReference type="InterPro" id="IPR037479">
    <property type="entry name" value="Tauto_MSAD"/>
</dbReference>
<reference evidence="2" key="1">
    <citation type="submission" date="2016-10" db="EMBL/GenBank/DDBJ databases">
        <authorList>
            <person name="Varghese N."/>
            <person name="Submissions S."/>
        </authorList>
    </citation>
    <scope>NUCLEOTIDE SEQUENCE [LARGE SCALE GENOMIC DNA]</scope>
    <source>
        <strain evidence="2">CGMCC 1.6474</strain>
    </source>
</reference>
<dbReference type="STRING" id="414703.SAMN04488125_10273"/>
<dbReference type="EMBL" id="FOSV01000002">
    <property type="protein sequence ID" value="SFK46968.1"/>
    <property type="molecule type" value="Genomic_DNA"/>
</dbReference>
<name>A0A1I3ZSH1_9HYPH</name>
<dbReference type="Pfam" id="PF14552">
    <property type="entry name" value="Tautomerase_2"/>
    <property type="match status" value="1"/>
</dbReference>
<dbReference type="Proteomes" id="UP000198804">
    <property type="component" value="Unassembled WGS sequence"/>
</dbReference>
<dbReference type="AlphaFoldDB" id="A0A1I3ZSH1"/>
<proteinExistence type="predicted"/>
<dbReference type="Gene3D" id="3.30.429.10">
    <property type="entry name" value="Macrophage Migration Inhibitory Factor"/>
    <property type="match status" value="1"/>
</dbReference>
<organism evidence="1 2">
    <name type="scientific">Methylorubrum salsuginis</name>
    <dbReference type="NCBI Taxonomy" id="414703"/>
    <lineage>
        <taxon>Bacteria</taxon>
        <taxon>Pseudomonadati</taxon>
        <taxon>Pseudomonadota</taxon>
        <taxon>Alphaproteobacteria</taxon>
        <taxon>Hyphomicrobiales</taxon>
        <taxon>Methylobacteriaceae</taxon>
        <taxon>Methylorubrum</taxon>
    </lineage>
</organism>
<dbReference type="SUPFAM" id="SSF55331">
    <property type="entry name" value="Tautomerase/MIF"/>
    <property type="match status" value="1"/>
</dbReference>
<dbReference type="InterPro" id="IPR014347">
    <property type="entry name" value="Tautomerase/MIF_sf"/>
</dbReference>
<evidence type="ECO:0000313" key="1">
    <source>
        <dbReference type="EMBL" id="SFK46968.1"/>
    </source>
</evidence>
<dbReference type="OrthoDB" id="9804765at2"/>
<gene>
    <name evidence="1" type="ORF">SAMN04488125_10273</name>
</gene>
<protein>
    <submittedName>
        <fullName evidence="1">Tautomerase enzyme</fullName>
    </submittedName>
</protein>
<keyword evidence="2" id="KW-1185">Reference proteome</keyword>
<sequence>MPFVRIDLPQGKPPEYRRTVGDVVYEAMRTTLNVPENDRFQVISEHAPGGLVIDPTYLGIERSADALTIQVTLNAGRSVELKKAFYRAVADGLHARLGLRREDVFISLVEVPKENWSFGNGEAQYA</sequence>
<dbReference type="RefSeq" id="WP_091941884.1">
    <property type="nucleotide sequence ID" value="NZ_FOSV01000002.1"/>
</dbReference>
<evidence type="ECO:0000313" key="2">
    <source>
        <dbReference type="Proteomes" id="UP000198804"/>
    </source>
</evidence>
<dbReference type="PANTHER" id="PTHR38460">
    <property type="entry name" value="TAUTOMERASE YOLI-RELATED"/>
    <property type="match status" value="1"/>
</dbReference>
<dbReference type="PANTHER" id="PTHR38460:SF1">
    <property type="entry name" value="TAUTOMERASE YOLI-RELATED"/>
    <property type="match status" value="1"/>
</dbReference>
<accession>A0A1I3ZSH1</accession>